<accession>A0A4Y9KYZ8</accession>
<dbReference type="OrthoDB" id="8250264at2"/>
<organism evidence="3 4">
    <name type="scientific">Bradyrhizobium frederickii</name>
    <dbReference type="NCBI Taxonomy" id="2560054"/>
    <lineage>
        <taxon>Bacteria</taxon>
        <taxon>Pseudomonadati</taxon>
        <taxon>Pseudomonadota</taxon>
        <taxon>Alphaproteobacteria</taxon>
        <taxon>Hyphomicrobiales</taxon>
        <taxon>Nitrobacteraceae</taxon>
        <taxon>Bradyrhizobium</taxon>
    </lineage>
</organism>
<keyword evidence="2" id="KW-1133">Transmembrane helix</keyword>
<name>A0A4Y9KYZ8_9BRAD</name>
<proteinExistence type="predicted"/>
<feature type="region of interest" description="Disordered" evidence="1">
    <location>
        <begin position="184"/>
        <end position="231"/>
    </location>
</feature>
<feature type="compositionally biased region" description="Low complexity" evidence="1">
    <location>
        <begin position="115"/>
        <end position="127"/>
    </location>
</feature>
<protein>
    <submittedName>
        <fullName evidence="3">Uncharacterized protein</fullName>
    </submittedName>
</protein>
<feature type="compositionally biased region" description="Basic and acidic residues" evidence="1">
    <location>
        <begin position="211"/>
        <end position="220"/>
    </location>
</feature>
<evidence type="ECO:0000256" key="2">
    <source>
        <dbReference type="SAM" id="Phobius"/>
    </source>
</evidence>
<keyword evidence="4" id="KW-1185">Reference proteome</keyword>
<gene>
    <name evidence="3" type="ORF">E4K66_24010</name>
</gene>
<dbReference type="RefSeq" id="WP_135170472.1">
    <property type="nucleotide sequence ID" value="NZ_SPQU01000011.1"/>
</dbReference>
<evidence type="ECO:0000256" key="1">
    <source>
        <dbReference type="SAM" id="MobiDB-lite"/>
    </source>
</evidence>
<evidence type="ECO:0000313" key="3">
    <source>
        <dbReference type="EMBL" id="TFV36365.1"/>
    </source>
</evidence>
<dbReference type="EMBL" id="SPQU01000011">
    <property type="protein sequence ID" value="TFV36365.1"/>
    <property type="molecule type" value="Genomic_DNA"/>
</dbReference>
<feature type="compositionally biased region" description="Low complexity" evidence="1">
    <location>
        <begin position="192"/>
        <end position="207"/>
    </location>
</feature>
<feature type="region of interest" description="Disordered" evidence="1">
    <location>
        <begin position="95"/>
        <end position="145"/>
    </location>
</feature>
<feature type="transmembrane region" description="Helical" evidence="2">
    <location>
        <begin position="148"/>
        <end position="172"/>
    </location>
</feature>
<dbReference type="AlphaFoldDB" id="A0A4Y9KYZ8"/>
<comment type="caution">
    <text evidence="3">The sequence shown here is derived from an EMBL/GenBank/DDBJ whole genome shotgun (WGS) entry which is preliminary data.</text>
</comment>
<feature type="compositionally biased region" description="Pro residues" evidence="1">
    <location>
        <begin position="98"/>
        <end position="114"/>
    </location>
</feature>
<reference evidence="3 4" key="1">
    <citation type="submission" date="2019-03" db="EMBL/GenBank/DDBJ databases">
        <title>Bradyrhizobium strains diversity isolated from Chamaecrista fasciculata.</title>
        <authorList>
            <person name="Urquiaga M.C.O."/>
            <person name="Hungria M."/>
            <person name="Delamuta J.R.M."/>
        </authorList>
    </citation>
    <scope>NUCLEOTIDE SEQUENCE [LARGE SCALE GENOMIC DNA]</scope>
    <source>
        <strain evidence="3 4">CNPSo 3424</strain>
    </source>
</reference>
<keyword evidence="2" id="KW-0812">Transmembrane</keyword>
<keyword evidence="2" id="KW-0472">Membrane</keyword>
<dbReference type="Proteomes" id="UP000298225">
    <property type="component" value="Unassembled WGS sequence"/>
</dbReference>
<evidence type="ECO:0000313" key="4">
    <source>
        <dbReference type="Proteomes" id="UP000298225"/>
    </source>
</evidence>
<sequence>MTDSGETAANVPSAQQIKAGFIRLLSSRIRAVSDDPQQMREIVYELARVKLLEQFTHADARESRELLQVLERAIKEVERSFASSGAAEPQNVVAAPAVPAPPPVPTHSPPPVPSPSASAATPTAKDAGASRRPLASPRSPDQPKRGNAFTLVARLAVILLLIAAGATVAVYWPRLRSQLTALSQMAPPPDRAPNGPASQPSASPPSAVGEAVERTPDSPKEPAQAAHPSMPLPTTFGVYALSEGQLHELKSVPGKIPDRRVAISAAITTPSATTLMDGDVRFIVFRPDGGVDASGTEVRVVAKVSRAMGVDASGKASIVSAGDSWVIRSMSYPYKVGPVDDQPRMLLLQPEQDGFTLAPGRYVVVIKGMGYDFTVAGTVTDPNQCVERINAANGAFYSPCPPPRR</sequence>